<dbReference type="AlphaFoldDB" id="A0A0H4PDH8"/>
<dbReference type="KEGG" id="camu:CA2015_3079"/>
<dbReference type="STRING" id="320787.CA2015_3079"/>
<dbReference type="CDD" id="cd15482">
    <property type="entry name" value="Sialidase_non-viral"/>
    <property type="match status" value="1"/>
</dbReference>
<dbReference type="SUPFAM" id="SSF50939">
    <property type="entry name" value="Sialidases"/>
    <property type="match status" value="1"/>
</dbReference>
<dbReference type="PROSITE" id="PS51257">
    <property type="entry name" value="PROKAR_LIPOPROTEIN"/>
    <property type="match status" value="1"/>
</dbReference>
<evidence type="ECO:0000313" key="2">
    <source>
        <dbReference type="Proteomes" id="UP000036520"/>
    </source>
</evidence>
<accession>A0A0H4PDH8</accession>
<keyword evidence="2" id="KW-1185">Reference proteome</keyword>
<protein>
    <submittedName>
        <fullName evidence="1">Sialidase</fullName>
    </submittedName>
</protein>
<dbReference type="InterPro" id="IPR036278">
    <property type="entry name" value="Sialidase_sf"/>
</dbReference>
<dbReference type="PATRIC" id="fig|320787.5.peg.3363"/>
<organism evidence="1 2">
    <name type="scientific">Cyclobacterium amurskyense</name>
    <dbReference type="NCBI Taxonomy" id="320787"/>
    <lineage>
        <taxon>Bacteria</taxon>
        <taxon>Pseudomonadati</taxon>
        <taxon>Bacteroidota</taxon>
        <taxon>Cytophagia</taxon>
        <taxon>Cytophagales</taxon>
        <taxon>Cyclobacteriaceae</taxon>
        <taxon>Cyclobacterium</taxon>
    </lineage>
</organism>
<dbReference type="EMBL" id="CP012040">
    <property type="protein sequence ID" value="AKP52481.1"/>
    <property type="molecule type" value="Genomic_DNA"/>
</dbReference>
<evidence type="ECO:0000313" key="1">
    <source>
        <dbReference type="EMBL" id="AKP52481.1"/>
    </source>
</evidence>
<gene>
    <name evidence="1" type="ORF">CA2015_3079</name>
</gene>
<dbReference type="Gene3D" id="2.120.10.10">
    <property type="match status" value="1"/>
</dbReference>
<reference evidence="1 2" key="1">
    <citation type="submission" date="2015-07" db="EMBL/GenBank/DDBJ databases">
        <authorList>
            <person name="Kim K.M."/>
        </authorList>
    </citation>
    <scope>NUCLEOTIDE SEQUENCE [LARGE SCALE GENOMIC DNA]</scope>
    <source>
        <strain evidence="1 2">KCTC 12363</strain>
    </source>
</reference>
<name>A0A0H4PDH8_9BACT</name>
<dbReference type="Proteomes" id="UP000036520">
    <property type="component" value="Chromosome"/>
</dbReference>
<sequence>MLKNVMKFILFFTTFLLIGCKSGKITENESYSVVLESITKGKEKEYTWTHARSAVIPSDKPKVLTTMSQTLKEGSDVYHDLYQVISEDLGQTWSEPEAIPSLTIIEQDSGYRSVVDMWPQWHSYTNKVLNIGTSPFYSNERTHDGWKKKVVYACFDPETEQWSLPKFLKLPELDHDGMLLMSPAAGSAQWLEFPHGDILLPIFYFKITEQQYSAAMTNPDKAFSIGSLMKSDDFGFSSTIVRCTFDGENLIYKEHGDELILKQGRGVYEPSITSFKGEYYLTMRSDKSAYVAKSKDGLHFSSLKEWTFDDESVLGSYNTQQHWVRHSDALYLVYTRRGADNDEVFRHRAPLFMAEVDSEKLGVIRDSERIVVPNRGVALGNFGIMEVNPAETWITVAEYMRGEENVAADNSVFTARILWKRPNLNSKQ</sequence>
<proteinExistence type="predicted"/>